<dbReference type="EMBL" id="VSSQ01076577">
    <property type="protein sequence ID" value="MPN26886.1"/>
    <property type="molecule type" value="Genomic_DNA"/>
</dbReference>
<accession>A0A645GKZ2</accession>
<sequence>MKVIEQVNFTSLNKNGYIVEDNLRNAFGKAFRYRLKMVRYFVKSQTL</sequence>
<evidence type="ECO:0000313" key="1">
    <source>
        <dbReference type="EMBL" id="MPN26886.1"/>
    </source>
</evidence>
<gene>
    <name evidence="1" type="ORF">SDC9_174312</name>
</gene>
<comment type="caution">
    <text evidence="1">The sequence shown here is derived from an EMBL/GenBank/DDBJ whole genome shotgun (WGS) entry which is preliminary data.</text>
</comment>
<protein>
    <submittedName>
        <fullName evidence="1">Uncharacterized protein</fullName>
    </submittedName>
</protein>
<organism evidence="1">
    <name type="scientific">bioreactor metagenome</name>
    <dbReference type="NCBI Taxonomy" id="1076179"/>
    <lineage>
        <taxon>unclassified sequences</taxon>
        <taxon>metagenomes</taxon>
        <taxon>ecological metagenomes</taxon>
    </lineage>
</organism>
<proteinExistence type="predicted"/>
<reference evidence="1" key="1">
    <citation type="submission" date="2019-08" db="EMBL/GenBank/DDBJ databases">
        <authorList>
            <person name="Kucharzyk K."/>
            <person name="Murdoch R.W."/>
            <person name="Higgins S."/>
            <person name="Loffler F."/>
        </authorList>
    </citation>
    <scope>NUCLEOTIDE SEQUENCE</scope>
</reference>
<name>A0A645GKZ2_9ZZZZ</name>
<dbReference type="AlphaFoldDB" id="A0A645GKZ2"/>